<dbReference type="PANTHER" id="PTHR30404">
    <property type="entry name" value="N-ACETYLMURAMOYL-L-ALANINE AMIDASE"/>
    <property type="match status" value="1"/>
</dbReference>
<dbReference type="PANTHER" id="PTHR30404:SF0">
    <property type="entry name" value="N-ACETYLMURAMOYL-L-ALANINE AMIDASE AMIC"/>
    <property type="match status" value="1"/>
</dbReference>
<organism evidence="3 4">
    <name type="scientific">Ureibacillus acetophenoni</name>
    <dbReference type="NCBI Taxonomy" id="614649"/>
    <lineage>
        <taxon>Bacteria</taxon>
        <taxon>Bacillati</taxon>
        <taxon>Bacillota</taxon>
        <taxon>Bacilli</taxon>
        <taxon>Bacillales</taxon>
        <taxon>Caryophanaceae</taxon>
        <taxon>Ureibacillus</taxon>
    </lineage>
</organism>
<dbReference type="OrthoDB" id="9763643at2"/>
<gene>
    <name evidence="3" type="ORF">SAMN05877842_101280</name>
</gene>
<protein>
    <submittedName>
        <fullName evidence="3">N-acetylmuramoyl-L-alanine amidase</fullName>
    </submittedName>
</protein>
<dbReference type="InterPro" id="IPR002508">
    <property type="entry name" value="MurNAc-LAA_cat"/>
</dbReference>
<evidence type="ECO:0000313" key="4">
    <source>
        <dbReference type="Proteomes" id="UP000219252"/>
    </source>
</evidence>
<evidence type="ECO:0000313" key="3">
    <source>
        <dbReference type="EMBL" id="SOC35149.1"/>
    </source>
</evidence>
<dbReference type="CDD" id="cd02696">
    <property type="entry name" value="MurNAc-LAA"/>
    <property type="match status" value="1"/>
</dbReference>
<dbReference type="Gene3D" id="3.40.630.40">
    <property type="entry name" value="Zn-dependent exopeptidases"/>
    <property type="match status" value="1"/>
</dbReference>
<evidence type="ECO:0000256" key="1">
    <source>
        <dbReference type="ARBA" id="ARBA00022801"/>
    </source>
</evidence>
<dbReference type="GO" id="GO:0030288">
    <property type="term" value="C:outer membrane-bounded periplasmic space"/>
    <property type="evidence" value="ECO:0007669"/>
    <property type="project" value="TreeGrafter"/>
</dbReference>
<dbReference type="Proteomes" id="UP000219252">
    <property type="component" value="Unassembled WGS sequence"/>
</dbReference>
<dbReference type="SMART" id="SM00646">
    <property type="entry name" value="Ami_3"/>
    <property type="match status" value="1"/>
</dbReference>
<keyword evidence="1" id="KW-0378">Hydrolase</keyword>
<keyword evidence="4" id="KW-1185">Reference proteome</keyword>
<dbReference type="AlphaFoldDB" id="A0A285TZY8"/>
<dbReference type="EMBL" id="OBQC01000001">
    <property type="protein sequence ID" value="SOC35149.1"/>
    <property type="molecule type" value="Genomic_DNA"/>
</dbReference>
<accession>A0A285TZY8</accession>
<dbReference type="RefSeq" id="WP_097147836.1">
    <property type="nucleotide sequence ID" value="NZ_OBQC01000001.1"/>
</dbReference>
<dbReference type="GO" id="GO:0008745">
    <property type="term" value="F:N-acetylmuramoyl-L-alanine amidase activity"/>
    <property type="evidence" value="ECO:0007669"/>
    <property type="project" value="InterPro"/>
</dbReference>
<sequence length="254" mass="28649">MIKVGYDAGHGGFGVTPGKRSPDGEYEWDFNNKVAKAFAKELALYKGVTAKRFDDPSGERDVPLQERTDEANSWGANYYISFHHNANTSSWGTWSGVETYVYVGNKSTISGRLAQAIHPSVVRAYGLRDRGIKEADFHILRETNMPAILIEGGFMDSTIDIKKLRDDRVLENAGKIIAQSFANFVGLKRITFGNKEEEEMAQFLNKTGRAEAKEMIQRGVEEKLFHDKHENVDEYDDIQLLSFALAYVNRKLKS</sequence>
<dbReference type="Pfam" id="PF01520">
    <property type="entry name" value="Amidase_3"/>
    <property type="match status" value="1"/>
</dbReference>
<name>A0A285TZY8_9BACL</name>
<dbReference type="InterPro" id="IPR050695">
    <property type="entry name" value="N-acetylmuramoyl_amidase_3"/>
</dbReference>
<dbReference type="SUPFAM" id="SSF53187">
    <property type="entry name" value="Zn-dependent exopeptidases"/>
    <property type="match status" value="1"/>
</dbReference>
<reference evidence="4" key="1">
    <citation type="submission" date="2017-08" db="EMBL/GenBank/DDBJ databases">
        <authorList>
            <person name="Varghese N."/>
            <person name="Submissions S."/>
        </authorList>
    </citation>
    <scope>NUCLEOTIDE SEQUENCE [LARGE SCALE GENOMIC DNA]</scope>
    <source>
        <strain evidence="4">JC23</strain>
    </source>
</reference>
<evidence type="ECO:0000259" key="2">
    <source>
        <dbReference type="SMART" id="SM00646"/>
    </source>
</evidence>
<proteinExistence type="predicted"/>
<feature type="domain" description="MurNAc-LAA" evidence="2">
    <location>
        <begin position="68"/>
        <end position="182"/>
    </location>
</feature>
<dbReference type="GO" id="GO:0009253">
    <property type="term" value="P:peptidoglycan catabolic process"/>
    <property type="evidence" value="ECO:0007669"/>
    <property type="project" value="InterPro"/>
</dbReference>